<protein>
    <submittedName>
        <fullName evidence="1">Uncharacterized protein</fullName>
    </submittedName>
</protein>
<organism evidence="1 2">
    <name type="scientific">Schistosoma mattheei</name>
    <dbReference type="NCBI Taxonomy" id="31246"/>
    <lineage>
        <taxon>Eukaryota</taxon>
        <taxon>Metazoa</taxon>
        <taxon>Spiralia</taxon>
        <taxon>Lophotrochozoa</taxon>
        <taxon>Platyhelminthes</taxon>
        <taxon>Trematoda</taxon>
        <taxon>Digenea</taxon>
        <taxon>Strigeidida</taxon>
        <taxon>Schistosomatoidea</taxon>
        <taxon>Schistosomatidae</taxon>
        <taxon>Schistosoma</taxon>
    </lineage>
</organism>
<gene>
    <name evidence="1" type="ORF">SMTD_LOCUS10444</name>
</gene>
<evidence type="ECO:0000313" key="2">
    <source>
        <dbReference type="Proteomes" id="UP000269396"/>
    </source>
</evidence>
<sequence>MNILINQFNVPCKTVCSSPFSSSSSSTSCYFCSVCCSCCLFELNNSSYSHIQHLHYRLPPAKRVCRSTSSSSDIHSQTSSYGYSCRPFPFIISSCLCSSSSHIPPPPSSVSSYRHCHKLRLDSKMAYNEKSKSCTNMDNVKLINSNDNNANNGGGTLRNNNNTPNNHGVILRPKPSDLISSNKMNNGSRISWHHPLFNFGSGAAQTKCNNNNGNNLSSQAELKDFSPSSAFTPTRASFGSFPMDVNFSEFSLSPTTESISSSIQITTRTPSSGFYEASFFGLSEASSLPDCSRVSDLNGIDKAIFICYNLFFCLY</sequence>
<dbReference type="EMBL" id="UZAL01030577">
    <property type="protein sequence ID" value="VDP54494.1"/>
    <property type="molecule type" value="Genomic_DNA"/>
</dbReference>
<proteinExistence type="predicted"/>
<reference evidence="1 2" key="1">
    <citation type="submission" date="2018-11" db="EMBL/GenBank/DDBJ databases">
        <authorList>
            <consortium name="Pathogen Informatics"/>
        </authorList>
    </citation>
    <scope>NUCLEOTIDE SEQUENCE [LARGE SCALE GENOMIC DNA]</scope>
    <source>
        <strain>Denwood</strain>
        <strain evidence="2">Zambia</strain>
    </source>
</reference>
<name>A0A183P7V8_9TREM</name>
<dbReference type="AlphaFoldDB" id="A0A183P7V8"/>
<keyword evidence="2" id="KW-1185">Reference proteome</keyword>
<accession>A0A183P7V8</accession>
<dbReference type="Proteomes" id="UP000269396">
    <property type="component" value="Unassembled WGS sequence"/>
</dbReference>
<evidence type="ECO:0000313" key="1">
    <source>
        <dbReference type="EMBL" id="VDP54494.1"/>
    </source>
</evidence>